<protein>
    <submittedName>
        <fullName evidence="2">Uncharacterized protein</fullName>
    </submittedName>
</protein>
<accession>A0A9P7JF07</accession>
<dbReference type="AlphaFoldDB" id="A0A9P7JF07"/>
<dbReference type="OrthoDB" id="2670291at2759"/>
<proteinExistence type="predicted"/>
<reference evidence="2" key="1">
    <citation type="journal article" date="2020" name="New Phytol.">
        <title>Comparative genomics reveals dynamic genome evolution in host specialist ectomycorrhizal fungi.</title>
        <authorList>
            <person name="Lofgren L.A."/>
            <person name="Nguyen N.H."/>
            <person name="Vilgalys R."/>
            <person name="Ruytinx J."/>
            <person name="Liao H.L."/>
            <person name="Branco S."/>
            <person name="Kuo A."/>
            <person name="LaButti K."/>
            <person name="Lipzen A."/>
            <person name="Andreopoulos W."/>
            <person name="Pangilinan J."/>
            <person name="Riley R."/>
            <person name="Hundley H."/>
            <person name="Na H."/>
            <person name="Barry K."/>
            <person name="Grigoriev I.V."/>
            <person name="Stajich J.E."/>
            <person name="Kennedy P.G."/>
        </authorList>
    </citation>
    <scope>NUCLEOTIDE SEQUENCE</scope>
    <source>
        <strain evidence="2">MN1</strain>
    </source>
</reference>
<organism evidence="2 3">
    <name type="scientific">Suillus subaureus</name>
    <dbReference type="NCBI Taxonomy" id="48587"/>
    <lineage>
        <taxon>Eukaryota</taxon>
        <taxon>Fungi</taxon>
        <taxon>Dikarya</taxon>
        <taxon>Basidiomycota</taxon>
        <taxon>Agaricomycotina</taxon>
        <taxon>Agaricomycetes</taxon>
        <taxon>Agaricomycetidae</taxon>
        <taxon>Boletales</taxon>
        <taxon>Suillineae</taxon>
        <taxon>Suillaceae</taxon>
        <taxon>Suillus</taxon>
    </lineage>
</organism>
<sequence length="326" mass="36165">MPPQGDVNASDGESGGPVLVPTLSHQHHVSKLVWVDSDESNTEHNGLSDTPNPKSYHISSTCVIGWKVPAQSARVQWQDGRITVLPMIMKKGVNICESRDVEVVKFFASFPESIQSSKHVLHLPATDMEHDNIVKMVECSLCDNKPIVIQGNKINNPTGITIDWLNRKFRINPDMPVSIHDAEVCVTDSAHPHKSGTISSLVADQVRRKDVDIFSPQISKGWLYGICKFDDETSGLSKQHGGALYHHSLISLCLMVIKCQDYIAANVETCKIQPSETALLAKEICHNLMTFLGIKNVGSISTILFSYRQDIAGKPVDRDLLWRHLK</sequence>
<dbReference type="RefSeq" id="XP_041194484.1">
    <property type="nucleotide sequence ID" value="XM_041332738.1"/>
</dbReference>
<feature type="region of interest" description="Disordered" evidence="1">
    <location>
        <begin position="1"/>
        <end position="21"/>
    </location>
</feature>
<dbReference type="GeneID" id="64626755"/>
<dbReference type="EMBL" id="JABBWG010000011">
    <property type="protein sequence ID" value="KAG1818612.1"/>
    <property type="molecule type" value="Genomic_DNA"/>
</dbReference>
<evidence type="ECO:0000313" key="3">
    <source>
        <dbReference type="Proteomes" id="UP000807769"/>
    </source>
</evidence>
<gene>
    <name evidence="2" type="ORF">BJ212DRAFT_1298682</name>
</gene>
<dbReference type="Proteomes" id="UP000807769">
    <property type="component" value="Unassembled WGS sequence"/>
</dbReference>
<evidence type="ECO:0000313" key="2">
    <source>
        <dbReference type="EMBL" id="KAG1818612.1"/>
    </source>
</evidence>
<keyword evidence="3" id="KW-1185">Reference proteome</keyword>
<evidence type="ECO:0000256" key="1">
    <source>
        <dbReference type="SAM" id="MobiDB-lite"/>
    </source>
</evidence>
<name>A0A9P7JF07_9AGAM</name>
<comment type="caution">
    <text evidence="2">The sequence shown here is derived from an EMBL/GenBank/DDBJ whole genome shotgun (WGS) entry which is preliminary data.</text>
</comment>